<organism evidence="2 3">
    <name type="scientific">Anaerobacterium chartisolvens</name>
    <dbReference type="NCBI Taxonomy" id="1297424"/>
    <lineage>
        <taxon>Bacteria</taxon>
        <taxon>Bacillati</taxon>
        <taxon>Bacillota</taxon>
        <taxon>Clostridia</taxon>
        <taxon>Eubacteriales</taxon>
        <taxon>Oscillospiraceae</taxon>
        <taxon>Anaerobacterium</taxon>
    </lineage>
</organism>
<dbReference type="EMBL" id="QPJT01000001">
    <property type="protein sequence ID" value="RCX20838.1"/>
    <property type="molecule type" value="Genomic_DNA"/>
</dbReference>
<reference evidence="2 3" key="1">
    <citation type="submission" date="2018-07" db="EMBL/GenBank/DDBJ databases">
        <title>Genomic Encyclopedia of Type Strains, Phase IV (KMG-IV): sequencing the most valuable type-strain genomes for metagenomic binning, comparative biology and taxonomic classification.</title>
        <authorList>
            <person name="Goeker M."/>
        </authorList>
    </citation>
    <scope>NUCLEOTIDE SEQUENCE [LARGE SCALE GENOMIC DNA]</scope>
    <source>
        <strain evidence="2 3">DSM 27016</strain>
    </source>
</reference>
<proteinExistence type="predicted"/>
<gene>
    <name evidence="2" type="ORF">DFR58_10140</name>
</gene>
<evidence type="ECO:0000256" key="1">
    <source>
        <dbReference type="SAM" id="Phobius"/>
    </source>
</evidence>
<keyword evidence="1" id="KW-1133">Transmembrane helix</keyword>
<dbReference type="RefSeq" id="WP_114295799.1">
    <property type="nucleotide sequence ID" value="NZ_QPJT01000001.1"/>
</dbReference>
<accession>A0A369BJR6</accession>
<keyword evidence="1" id="KW-0472">Membrane</keyword>
<dbReference type="OrthoDB" id="2034769at2"/>
<evidence type="ECO:0008006" key="4">
    <source>
        <dbReference type="Google" id="ProtNLM"/>
    </source>
</evidence>
<evidence type="ECO:0000313" key="3">
    <source>
        <dbReference type="Proteomes" id="UP000253034"/>
    </source>
</evidence>
<dbReference type="AlphaFoldDB" id="A0A369BJR6"/>
<name>A0A369BJR6_9FIRM</name>
<feature type="transmembrane region" description="Helical" evidence="1">
    <location>
        <begin position="357"/>
        <end position="380"/>
    </location>
</feature>
<keyword evidence="3" id="KW-1185">Reference proteome</keyword>
<protein>
    <recommendedName>
        <fullName evidence="4">FtsX-like permease family protein</fullName>
    </recommendedName>
</protein>
<evidence type="ECO:0000313" key="2">
    <source>
        <dbReference type="EMBL" id="RCX20838.1"/>
    </source>
</evidence>
<sequence>MKRMFILNFCSNPVKSVLMLIFLMISFSVLNTAMYINDKYGEMTQELRSDTALVDVCIDIYSGFGDLYKDEGGLNRLKMMYKKLASSDLFRYYEIYTQFMYVLNYDGPPEFKYGYDAGYDEDNLLDTPKGKVRASRINCVQVSKNCFDIYNMKLLNGRYFSDKDYLYTSEKPLPVIMGYEYRDYYKIGDVLKGDYIAKKLDLEIVGFLKKDSHIRKGEALLYLDRYIVMPIFECTEEPSDLDERVFQVRHYANKTSGYLKLMKGTVIGEVPGIINSISASCGLDNYSVWHIPYSLKVDFLTLSNEYMAAGLKYLGYILMAVFFILFIILFIKSVRAQTKIFAAYIISGASLKSIQHYLLLEISIFILTANIVGVLVTTAIFRLPYYSIYLLFVSILLLGIIALIIVRTANSGSISQLLLEENKNVD</sequence>
<keyword evidence="1" id="KW-0812">Transmembrane</keyword>
<feature type="transmembrane region" description="Helical" evidence="1">
    <location>
        <begin position="386"/>
        <end position="406"/>
    </location>
</feature>
<dbReference type="Proteomes" id="UP000253034">
    <property type="component" value="Unassembled WGS sequence"/>
</dbReference>
<feature type="transmembrane region" description="Helical" evidence="1">
    <location>
        <begin position="313"/>
        <end position="331"/>
    </location>
</feature>
<comment type="caution">
    <text evidence="2">The sequence shown here is derived from an EMBL/GenBank/DDBJ whole genome shotgun (WGS) entry which is preliminary data.</text>
</comment>